<dbReference type="SUPFAM" id="SSF46785">
    <property type="entry name" value="Winged helix' DNA-binding domain"/>
    <property type="match status" value="1"/>
</dbReference>
<dbReference type="RefSeq" id="WP_228848235.1">
    <property type="nucleotide sequence ID" value="NZ_JADCKQ010000004.1"/>
</dbReference>
<gene>
    <name evidence="5" type="ORF">H1D41_07115</name>
</gene>
<dbReference type="PANTHER" id="PTHR43132:SF2">
    <property type="entry name" value="ARSENICAL RESISTANCE OPERON REPRESSOR ARSR-RELATED"/>
    <property type="match status" value="1"/>
</dbReference>
<dbReference type="EMBL" id="JADCKQ010000004">
    <property type="protein sequence ID" value="MBI1493399.1"/>
    <property type="molecule type" value="Genomic_DNA"/>
</dbReference>
<evidence type="ECO:0000256" key="2">
    <source>
        <dbReference type="ARBA" id="ARBA00023125"/>
    </source>
</evidence>
<evidence type="ECO:0000256" key="3">
    <source>
        <dbReference type="ARBA" id="ARBA00023163"/>
    </source>
</evidence>
<dbReference type="Gene3D" id="1.10.10.10">
    <property type="entry name" value="Winged helix-like DNA-binding domain superfamily/Winged helix DNA-binding domain"/>
    <property type="match status" value="1"/>
</dbReference>
<keyword evidence="3" id="KW-0804">Transcription</keyword>
<dbReference type="PROSITE" id="PS50987">
    <property type="entry name" value="HTH_ARSR_2"/>
    <property type="match status" value="1"/>
</dbReference>
<dbReference type="InterPro" id="IPR051011">
    <property type="entry name" value="Metal_resp_trans_reg"/>
</dbReference>
<protein>
    <submittedName>
        <fullName evidence="5">Helix-turn-helix transcriptional regulator</fullName>
    </submittedName>
</protein>
<dbReference type="InterPro" id="IPR001845">
    <property type="entry name" value="HTH_ArsR_DNA-bd_dom"/>
</dbReference>
<dbReference type="CDD" id="cd00090">
    <property type="entry name" value="HTH_ARSR"/>
    <property type="match status" value="1"/>
</dbReference>
<keyword evidence="1" id="KW-0805">Transcription regulation</keyword>
<dbReference type="Proteomes" id="UP000640583">
    <property type="component" value="Unassembled WGS sequence"/>
</dbReference>
<keyword evidence="6" id="KW-1185">Reference proteome</keyword>
<reference evidence="5" key="1">
    <citation type="submission" date="2020-10" db="EMBL/GenBank/DDBJ databases">
        <title>Paenihalocynthiibacter styelae gen. nov., sp. nov., isolated from stalked sea squirt Styela clava.</title>
        <authorList>
            <person name="Kim Y.-O."/>
            <person name="Yoon J.-H."/>
        </authorList>
    </citation>
    <scope>NUCLEOTIDE SEQUENCE</scope>
    <source>
        <strain evidence="5">MYP1-1</strain>
    </source>
</reference>
<organism evidence="5 6">
    <name type="scientific">Halocynthiibacter styelae</name>
    <dbReference type="NCBI Taxonomy" id="2761955"/>
    <lineage>
        <taxon>Bacteria</taxon>
        <taxon>Pseudomonadati</taxon>
        <taxon>Pseudomonadota</taxon>
        <taxon>Alphaproteobacteria</taxon>
        <taxon>Rhodobacterales</taxon>
        <taxon>Paracoccaceae</taxon>
        <taxon>Halocynthiibacter</taxon>
    </lineage>
</organism>
<feature type="domain" description="HTH arsR-type" evidence="4">
    <location>
        <begin position="1"/>
        <end position="95"/>
    </location>
</feature>
<sequence length="112" mass="12125">MDKKQAIIAFGALSQESRLDVFRRLVQAGNQGMLSGEIATALGQKQNTASVNLSILLRAGLIRNERDGRTVRYFADFQGVGGLLGYLMEDCCGGQADQCRPLIDQVMTGRGC</sequence>
<dbReference type="InterPro" id="IPR011991">
    <property type="entry name" value="ArsR-like_HTH"/>
</dbReference>
<dbReference type="PANTHER" id="PTHR43132">
    <property type="entry name" value="ARSENICAL RESISTANCE OPERON REPRESSOR ARSR-RELATED"/>
    <property type="match status" value="1"/>
</dbReference>
<dbReference type="InterPro" id="IPR036388">
    <property type="entry name" value="WH-like_DNA-bd_sf"/>
</dbReference>
<keyword evidence="2" id="KW-0238">DNA-binding</keyword>
<dbReference type="Pfam" id="PF12840">
    <property type="entry name" value="HTH_20"/>
    <property type="match status" value="1"/>
</dbReference>
<dbReference type="PRINTS" id="PR00778">
    <property type="entry name" value="HTHARSR"/>
</dbReference>
<dbReference type="InterPro" id="IPR036390">
    <property type="entry name" value="WH_DNA-bd_sf"/>
</dbReference>
<evidence type="ECO:0000256" key="1">
    <source>
        <dbReference type="ARBA" id="ARBA00023015"/>
    </source>
</evidence>
<dbReference type="SMART" id="SM00418">
    <property type="entry name" value="HTH_ARSR"/>
    <property type="match status" value="1"/>
</dbReference>
<dbReference type="AlphaFoldDB" id="A0A8J7IV95"/>
<evidence type="ECO:0000259" key="4">
    <source>
        <dbReference type="PROSITE" id="PS50987"/>
    </source>
</evidence>
<dbReference type="GO" id="GO:0003700">
    <property type="term" value="F:DNA-binding transcription factor activity"/>
    <property type="evidence" value="ECO:0007669"/>
    <property type="project" value="InterPro"/>
</dbReference>
<proteinExistence type="predicted"/>
<dbReference type="GO" id="GO:0003677">
    <property type="term" value="F:DNA binding"/>
    <property type="evidence" value="ECO:0007669"/>
    <property type="project" value="UniProtKB-KW"/>
</dbReference>
<comment type="caution">
    <text evidence="5">The sequence shown here is derived from an EMBL/GenBank/DDBJ whole genome shotgun (WGS) entry which is preliminary data.</text>
</comment>
<name>A0A8J7IV95_9RHOB</name>
<evidence type="ECO:0000313" key="5">
    <source>
        <dbReference type="EMBL" id="MBI1493399.1"/>
    </source>
</evidence>
<evidence type="ECO:0000313" key="6">
    <source>
        <dbReference type="Proteomes" id="UP000640583"/>
    </source>
</evidence>
<accession>A0A8J7IV95</accession>